<keyword evidence="2" id="KW-1185">Reference proteome</keyword>
<proteinExistence type="predicted"/>
<evidence type="ECO:0000313" key="1">
    <source>
        <dbReference type="EMBL" id="KAI4867306.1"/>
    </source>
</evidence>
<reference evidence="1 2" key="1">
    <citation type="journal article" date="2022" name="New Phytol.">
        <title>Ecological generalism drives hyperdiversity of secondary metabolite gene clusters in xylarialean endophytes.</title>
        <authorList>
            <person name="Franco M.E.E."/>
            <person name="Wisecaver J.H."/>
            <person name="Arnold A.E."/>
            <person name="Ju Y.M."/>
            <person name="Slot J.C."/>
            <person name="Ahrendt S."/>
            <person name="Moore L.P."/>
            <person name="Eastman K.E."/>
            <person name="Scott K."/>
            <person name="Konkel Z."/>
            <person name="Mondo S.J."/>
            <person name="Kuo A."/>
            <person name="Hayes R.D."/>
            <person name="Haridas S."/>
            <person name="Andreopoulos B."/>
            <person name="Riley R."/>
            <person name="LaButti K."/>
            <person name="Pangilinan J."/>
            <person name="Lipzen A."/>
            <person name="Amirebrahimi M."/>
            <person name="Yan J."/>
            <person name="Adam C."/>
            <person name="Keymanesh K."/>
            <person name="Ng V."/>
            <person name="Louie K."/>
            <person name="Northen T."/>
            <person name="Drula E."/>
            <person name="Henrissat B."/>
            <person name="Hsieh H.M."/>
            <person name="Youens-Clark K."/>
            <person name="Lutzoni F."/>
            <person name="Miadlikowska J."/>
            <person name="Eastwood D.C."/>
            <person name="Hamelin R.C."/>
            <person name="Grigoriev I.V."/>
            <person name="U'Ren J.M."/>
        </authorList>
    </citation>
    <scope>NUCLEOTIDE SEQUENCE [LARGE SCALE GENOMIC DNA]</scope>
    <source>
        <strain evidence="1 2">CBS 119005</strain>
    </source>
</reference>
<sequence length="164" mass="17755">MLSLYLESESRRWAAQQQQSYPTSPSLEDDASSLSDCEESDTESIFSRGNRSSSRSRRSSISSVASDDEGEGAGPAAFDQPRDFSGAPIAIYTSLDQAVAQSTQRVEAEGAPRRLVTPGKLYENEEDDDEIVEADEGEQLQHSAHVWSGYTTTITTTPSVLAVG</sequence>
<dbReference type="Proteomes" id="UP001497700">
    <property type="component" value="Unassembled WGS sequence"/>
</dbReference>
<protein>
    <submittedName>
        <fullName evidence="1">Uncharacterized protein</fullName>
    </submittedName>
</protein>
<gene>
    <name evidence="1" type="ORF">F4820DRAFT_207228</name>
</gene>
<organism evidence="1 2">
    <name type="scientific">Hypoxylon rubiginosum</name>
    <dbReference type="NCBI Taxonomy" id="110542"/>
    <lineage>
        <taxon>Eukaryota</taxon>
        <taxon>Fungi</taxon>
        <taxon>Dikarya</taxon>
        <taxon>Ascomycota</taxon>
        <taxon>Pezizomycotina</taxon>
        <taxon>Sordariomycetes</taxon>
        <taxon>Xylariomycetidae</taxon>
        <taxon>Xylariales</taxon>
        <taxon>Hypoxylaceae</taxon>
        <taxon>Hypoxylon</taxon>
    </lineage>
</organism>
<comment type="caution">
    <text evidence="1">The sequence shown here is derived from an EMBL/GenBank/DDBJ whole genome shotgun (WGS) entry which is preliminary data.</text>
</comment>
<name>A0ACB9Z666_9PEZI</name>
<dbReference type="EMBL" id="MU393448">
    <property type="protein sequence ID" value="KAI4867306.1"/>
    <property type="molecule type" value="Genomic_DNA"/>
</dbReference>
<accession>A0ACB9Z666</accession>
<evidence type="ECO:0000313" key="2">
    <source>
        <dbReference type="Proteomes" id="UP001497700"/>
    </source>
</evidence>